<keyword evidence="2" id="KW-1185">Reference proteome</keyword>
<dbReference type="Proteomes" id="UP000533900">
    <property type="component" value="Unassembled WGS sequence"/>
</dbReference>
<organism evidence="1 2">
    <name type="scientific">Winogradskyella flava</name>
    <dbReference type="NCBI Taxonomy" id="1884876"/>
    <lineage>
        <taxon>Bacteria</taxon>
        <taxon>Pseudomonadati</taxon>
        <taxon>Bacteroidota</taxon>
        <taxon>Flavobacteriia</taxon>
        <taxon>Flavobacteriales</taxon>
        <taxon>Flavobacteriaceae</taxon>
        <taxon>Winogradskyella</taxon>
    </lineage>
</organism>
<comment type="caution">
    <text evidence="1">The sequence shown here is derived from an EMBL/GenBank/DDBJ whole genome shotgun (WGS) entry which is preliminary data.</text>
</comment>
<sequence length="193" mass="21759">MNRIISLSLVVFTLLSCSDNNESEPISLEIGQFHEGGMIFYLDDSGQHGLVAAQNDQATHVPWSCQGTFYNVTAAEIGFGSQNTLDIITNLEFDNSCSPEIYAAKVCQDLILENYSDWFLPSFEELNLMQENRLSIGNFENWFYWSSSELDPMTESDQNWARVRFFGPDNSDLSDFNNAGKGGLNHVRAIRAF</sequence>
<protein>
    <recommendedName>
        <fullName evidence="3">DUF1566 domain-containing protein</fullName>
    </recommendedName>
</protein>
<dbReference type="AlphaFoldDB" id="A0A842IUJ6"/>
<proteinExistence type="predicted"/>
<dbReference type="RefSeq" id="WP_185788176.1">
    <property type="nucleotide sequence ID" value="NZ_JACLCP010000001.1"/>
</dbReference>
<name>A0A842IUJ6_9FLAO</name>
<evidence type="ECO:0000313" key="2">
    <source>
        <dbReference type="Proteomes" id="UP000533900"/>
    </source>
</evidence>
<evidence type="ECO:0008006" key="3">
    <source>
        <dbReference type="Google" id="ProtNLM"/>
    </source>
</evidence>
<dbReference type="EMBL" id="JACLCP010000001">
    <property type="protein sequence ID" value="MBC2844508.1"/>
    <property type="molecule type" value="Genomic_DNA"/>
</dbReference>
<accession>A0A842IUJ6</accession>
<dbReference type="PROSITE" id="PS51257">
    <property type="entry name" value="PROKAR_LIPOPROTEIN"/>
    <property type="match status" value="1"/>
</dbReference>
<gene>
    <name evidence="1" type="ORF">H7F21_05335</name>
</gene>
<evidence type="ECO:0000313" key="1">
    <source>
        <dbReference type="EMBL" id="MBC2844508.1"/>
    </source>
</evidence>
<reference evidence="1" key="1">
    <citation type="submission" date="2020-08" db="EMBL/GenBank/DDBJ databases">
        <title>Winogradskyella ouciana sp. nov., isolated from the hadal seawater of the Mariana Trench.</title>
        <authorList>
            <person name="He X."/>
        </authorList>
    </citation>
    <scope>NUCLEOTIDE SEQUENCE [LARGE SCALE GENOMIC DNA]</scope>
    <source>
        <strain evidence="1">KCTC 52348</strain>
    </source>
</reference>